<feature type="transmembrane region" description="Helical" evidence="1">
    <location>
        <begin position="33"/>
        <end position="49"/>
    </location>
</feature>
<evidence type="ECO:0000313" key="2">
    <source>
        <dbReference type="EMBL" id="TPG65744.1"/>
    </source>
</evidence>
<comment type="caution">
    <text evidence="2">The sequence shown here is derived from an EMBL/GenBank/DDBJ whole genome shotgun (WGS) entry which is preliminary data.</text>
</comment>
<evidence type="ECO:0000313" key="3">
    <source>
        <dbReference type="Proteomes" id="UP000317933"/>
    </source>
</evidence>
<accession>A0A502GV31</accession>
<dbReference type="AlphaFoldDB" id="A0A502GV31"/>
<keyword evidence="1" id="KW-1133">Transmembrane helix</keyword>
<dbReference type="EMBL" id="RCZE01000024">
    <property type="protein sequence ID" value="TPG65744.1"/>
    <property type="molecule type" value="Genomic_DNA"/>
</dbReference>
<keyword evidence="1" id="KW-0472">Membrane</keyword>
<keyword evidence="1" id="KW-0812">Transmembrane</keyword>
<sequence>MSVVMDEAAQKRADSNSKLPAEKAAWRVLNNKLWIFAIFLLLVCVFQNWNNRQAFKEAMHTKELVWIKMGPDGSATVDEFTPGDKPIFYRASVDGVLEKYLTARYGVQPETIRKDYGVAGVFMSEPMYTEFLSTQPGGFNALQRAVDVQANTNSVPRVEVKWGFPDHYDSVPGVFGKQKGEVFRSNIYFTTTTKSPSGLVMKDGVKKMIWRGQWRLLPKEALEKKSTAWLRANPIGLEIIQADVIEDPAGYKSEEAK</sequence>
<evidence type="ECO:0000256" key="1">
    <source>
        <dbReference type="SAM" id="Phobius"/>
    </source>
</evidence>
<dbReference type="Proteomes" id="UP000317933">
    <property type="component" value="Unassembled WGS sequence"/>
</dbReference>
<proteinExistence type="predicted"/>
<dbReference type="RefSeq" id="WP_140672080.1">
    <property type="nucleotide sequence ID" value="NZ_RCZE01000024.1"/>
</dbReference>
<name>A0A502GV31_9PSED</name>
<organism evidence="2 3">
    <name type="scientific">Pseudomonas arsenicoxydans</name>
    <dbReference type="NCBI Taxonomy" id="702115"/>
    <lineage>
        <taxon>Bacteria</taxon>
        <taxon>Pseudomonadati</taxon>
        <taxon>Pseudomonadota</taxon>
        <taxon>Gammaproteobacteria</taxon>
        <taxon>Pseudomonadales</taxon>
        <taxon>Pseudomonadaceae</taxon>
        <taxon>Pseudomonas</taxon>
    </lineage>
</organism>
<protein>
    <submittedName>
        <fullName evidence="2">Uncharacterized protein</fullName>
    </submittedName>
</protein>
<gene>
    <name evidence="2" type="ORF">EAH78_31225</name>
</gene>
<reference evidence="2 3" key="1">
    <citation type="journal article" date="2019" name="Environ. Microbiol.">
        <title>Species interactions and distinct microbial communities in high Arctic permafrost affected cryosols are associated with the CH4 and CO2 gas fluxes.</title>
        <authorList>
            <person name="Altshuler I."/>
            <person name="Hamel J."/>
            <person name="Turney S."/>
            <person name="Magnuson E."/>
            <person name="Levesque R."/>
            <person name="Greer C."/>
            <person name="Whyte L.G."/>
        </authorList>
    </citation>
    <scope>NUCLEOTIDE SEQUENCE [LARGE SCALE GENOMIC DNA]</scope>
    <source>
        <strain evidence="2 3">E3</strain>
    </source>
</reference>